<accession>A0A0A2UUM0</accession>
<evidence type="ECO:0000313" key="1">
    <source>
        <dbReference type="EMBL" id="KGP91992.1"/>
    </source>
</evidence>
<evidence type="ECO:0000313" key="2">
    <source>
        <dbReference type="Proteomes" id="UP000030153"/>
    </source>
</evidence>
<organism evidence="1 2">
    <name type="scientific">Pontibacillus chungwhensis BH030062</name>
    <dbReference type="NCBI Taxonomy" id="1385513"/>
    <lineage>
        <taxon>Bacteria</taxon>
        <taxon>Bacillati</taxon>
        <taxon>Bacillota</taxon>
        <taxon>Bacilli</taxon>
        <taxon>Bacillales</taxon>
        <taxon>Bacillaceae</taxon>
        <taxon>Pontibacillus</taxon>
    </lineage>
</organism>
<sequence length="59" mass="6648">MASKFSVGDTIIKRCASCLHDKQTVLKVDPNEFTDKVATRLWVQCSKCGTNDNKLMLEE</sequence>
<dbReference type="eggNOG" id="ENOG502ZV8B">
    <property type="taxonomic scope" value="Bacteria"/>
</dbReference>
<dbReference type="AlphaFoldDB" id="A0A0A2UUM0"/>
<gene>
    <name evidence="1" type="ORF">N780_15685</name>
</gene>
<reference evidence="1 2" key="1">
    <citation type="submission" date="2013-08" db="EMBL/GenBank/DDBJ databases">
        <title>Genome of Pontibacillus chungwhensis.</title>
        <authorList>
            <person name="Wang Q."/>
            <person name="Wang G."/>
        </authorList>
    </citation>
    <scope>NUCLEOTIDE SEQUENCE [LARGE SCALE GENOMIC DNA]</scope>
    <source>
        <strain evidence="1 2">BH030062</strain>
    </source>
</reference>
<name>A0A0A2UUM0_9BACI</name>
<keyword evidence="2" id="KW-1185">Reference proteome</keyword>
<protein>
    <submittedName>
        <fullName evidence="1">Uncharacterized protein</fullName>
    </submittedName>
</protein>
<dbReference type="EMBL" id="AVBG01000004">
    <property type="protein sequence ID" value="KGP91992.1"/>
    <property type="molecule type" value="Genomic_DNA"/>
</dbReference>
<dbReference type="RefSeq" id="WP_036781850.1">
    <property type="nucleotide sequence ID" value="NZ_AVBG01000004.1"/>
</dbReference>
<proteinExistence type="predicted"/>
<comment type="caution">
    <text evidence="1">The sequence shown here is derived from an EMBL/GenBank/DDBJ whole genome shotgun (WGS) entry which is preliminary data.</text>
</comment>
<dbReference type="Proteomes" id="UP000030153">
    <property type="component" value="Unassembled WGS sequence"/>
</dbReference>